<feature type="region of interest" description="Disordered" evidence="2">
    <location>
        <begin position="1025"/>
        <end position="1073"/>
    </location>
</feature>
<gene>
    <name evidence="3" type="ORF">DSAG12_02796</name>
</gene>
<feature type="coiled-coil region" evidence="1">
    <location>
        <begin position="366"/>
        <end position="403"/>
    </location>
</feature>
<evidence type="ECO:0000313" key="4">
    <source>
        <dbReference type="Proteomes" id="UP000321408"/>
    </source>
</evidence>
<organism evidence="3 4">
    <name type="scientific">Promethearchaeum syntrophicum</name>
    <dbReference type="NCBI Taxonomy" id="2594042"/>
    <lineage>
        <taxon>Archaea</taxon>
        <taxon>Promethearchaeati</taxon>
        <taxon>Promethearchaeota</taxon>
        <taxon>Promethearchaeia</taxon>
        <taxon>Promethearchaeales</taxon>
        <taxon>Promethearchaeaceae</taxon>
        <taxon>Promethearchaeum</taxon>
    </lineage>
</organism>
<feature type="compositionally biased region" description="Polar residues" evidence="2">
    <location>
        <begin position="963"/>
        <end position="974"/>
    </location>
</feature>
<dbReference type="EMBL" id="CP042905">
    <property type="protein sequence ID" value="QEE16965.1"/>
    <property type="molecule type" value="Genomic_DNA"/>
</dbReference>
<reference evidence="3 4" key="1">
    <citation type="journal article" date="2020" name="Nature">
        <title>Isolation of an archaeon at the prokaryote-eukaryote interface.</title>
        <authorList>
            <person name="Imachi H."/>
            <person name="Nobu M.K."/>
            <person name="Nakahara N."/>
            <person name="Morono Y."/>
            <person name="Ogawara M."/>
            <person name="Takaki Y."/>
            <person name="Takano Y."/>
            <person name="Uematsu K."/>
            <person name="Ikuta T."/>
            <person name="Ito M."/>
            <person name="Matsui Y."/>
            <person name="Miyazaki M."/>
            <person name="Murata K."/>
            <person name="Saito Y."/>
            <person name="Sakai S."/>
            <person name="Song C."/>
            <person name="Tasumi E."/>
            <person name="Yamanaka Y."/>
            <person name="Yamaguchi T."/>
            <person name="Kamagata Y."/>
            <person name="Tamaki H."/>
            <person name="Takai K."/>
        </authorList>
    </citation>
    <scope>NUCLEOTIDE SEQUENCE [LARGE SCALE GENOMIC DNA]</scope>
    <source>
        <strain evidence="3 4">MK-D1</strain>
    </source>
</reference>
<dbReference type="KEGG" id="psyt:DSAG12_02796"/>
<dbReference type="Proteomes" id="UP000321408">
    <property type="component" value="Chromosome"/>
</dbReference>
<feature type="coiled-coil region" evidence="1">
    <location>
        <begin position="1"/>
        <end position="63"/>
    </location>
</feature>
<feature type="compositionally biased region" description="Polar residues" evidence="2">
    <location>
        <begin position="1032"/>
        <end position="1057"/>
    </location>
</feature>
<sequence>MNAMQNKLNKKIKASLEAEAESLIESGNQLFNQKNTYEAMKYYRQAQEVLDRIETEISSEKKKIPSKKYLLDSVLDFTNYETGKAPEINYNIPTSTSLPIRTYMEFAVDKDWFDPINAYHFMSVEQIKEHIEAVKPEYKITPNIFKDLKGRYSNDKLFQILQKIPWNHVFWKTFPEGHPLRDLTIDKVEAIYGAKLKENHNIIKENVYNTMEYLESIDKSINHNKIVGSIIQIANYLKKYQEFDPSNLYEREYLYLQDSMKQLILKIQGSIQIFYNYIDKNIDYTESIEEDIKIYQKEKDSINSTYNNEKQYLDNEYNSKISKIQKELDSFPDLQRQIEDEKKFLSNKKDDAKVALSTVNQLLPIINQLEIEEKKNEKIKKILENLEKEQINLSLEIEKKENKIKHYSTINSIKLKGYKPTEYDKYIKDYMQLITESKEKIENKKLELSDLLDKIHSDISSSSEFSKDEKNELIKKINKNSNDAQIRNLLSTIQSREVIRYQKSAHVRRKLEKLESGNIKTGNSMIFYVRTERTGKLKQITADSLLIDDLKGVLVKLQQELKLLKSELTAVERKKADNTRFFSETETVKDDVYSNKISLEIQSLVNSPNFSQEIAQRVSRLVKDAISSNKINFNGLSKILASQISKLEQITSEENNLFNKKEELYSVLINKLNNLNIRKVLCTTEEISGIKSLFESIISGSTKSLDIMNLMNKINGKFISAHEEYYRDLDLLKNSYNEKLRQNQREYITCKIEGTNIIKESLLEALQNVFQIEDLINSILQISEKSLEILNTIFQIQKEQGKLEETINEIENYRVKSGRGDSPNNEFKINMVSQPFWVDNSSEFSKKKGADSSNIFITTFFPDNSQEKRYPTENEIADLKKMGYVPRLLKNFAGEYEIRFIKSQEELDPRIFIVEEYTVSVFPGDFGTGKTIDTFSLLPLEKTQFRMKKWSTSKKTKNTSTSVLENLNTESSDSFQKELEGELNASSESQRTTEVYASASASASGGWGPVSASVGVEAGASAGFSENRKNSVKSISKSMGNHTSQKNQSRENSITQDVSEEREEGEEELSIREIQNPNENRVVNYVFREMYQQYISIIHLTDVKIAYGTGFSQDYKEVPIHEIDSLINSIFRDGYDLKLCSEIRKIIKDRIFENFSYVLDYRNRPFNVIEPIMMPGTDDVPTGKYRFNSQPFYKYVLDRIKENEKEKGNYDDILKARIDHGVNGIILDTFSTSMKTDQILVDSVLGKGNVLDEYSLAQRIETIRRLQVENALLESTVEIKKHLSESLSNVASPEKVFDLYYKGFGLENYEKIANKISLFMNPDKLDHVLESESKSAKKNKGFDVTLK</sequence>
<evidence type="ECO:0000313" key="3">
    <source>
        <dbReference type="EMBL" id="QEE16965.1"/>
    </source>
</evidence>
<feature type="compositionally biased region" description="Acidic residues" evidence="2">
    <location>
        <begin position="1058"/>
        <end position="1068"/>
    </location>
</feature>
<accession>A0A5B9DD97</accession>
<evidence type="ECO:0000256" key="2">
    <source>
        <dbReference type="SAM" id="MobiDB-lite"/>
    </source>
</evidence>
<dbReference type="GeneID" id="41330775"/>
<proteinExistence type="predicted"/>
<reference evidence="3 4" key="2">
    <citation type="journal article" date="2024" name="Int. J. Syst. Evol. Microbiol.">
        <title>Promethearchaeum syntrophicum gen. nov., sp. nov., an anaerobic, obligately syntrophic archaeon, the first isolate of the lineage 'Asgard' archaea, and proposal of the new archaeal phylum Promethearchaeota phyl. nov. and kingdom Promethearchaeati regn. nov.</title>
        <authorList>
            <person name="Imachi H."/>
            <person name="Nobu M.K."/>
            <person name="Kato S."/>
            <person name="Takaki Y."/>
            <person name="Miyazaki M."/>
            <person name="Miyata M."/>
            <person name="Ogawara M."/>
            <person name="Saito Y."/>
            <person name="Sakai S."/>
            <person name="Tahara Y.O."/>
            <person name="Takano Y."/>
            <person name="Tasumi E."/>
            <person name="Uematsu K."/>
            <person name="Yoshimura T."/>
            <person name="Itoh T."/>
            <person name="Ohkuma M."/>
            <person name="Takai K."/>
        </authorList>
    </citation>
    <scope>NUCLEOTIDE SEQUENCE [LARGE SCALE GENOMIC DNA]</scope>
    <source>
        <strain evidence="3 4">MK-D1</strain>
    </source>
</reference>
<feature type="region of interest" description="Disordered" evidence="2">
    <location>
        <begin position="957"/>
        <end position="991"/>
    </location>
</feature>
<keyword evidence="4" id="KW-1185">Reference proteome</keyword>
<dbReference type="OrthoDB" id="387014at2157"/>
<name>A0A5B9DD97_9ARCH</name>
<keyword evidence="1" id="KW-0175">Coiled coil</keyword>
<protein>
    <submittedName>
        <fullName evidence="3">Uncharacterized protein</fullName>
    </submittedName>
</protein>
<evidence type="ECO:0000256" key="1">
    <source>
        <dbReference type="SAM" id="Coils"/>
    </source>
</evidence>
<dbReference type="RefSeq" id="WP_147663888.1">
    <property type="nucleotide sequence ID" value="NZ_CP042905.2"/>
</dbReference>
<feature type="coiled-coil region" evidence="1">
    <location>
        <begin position="427"/>
        <end position="454"/>
    </location>
</feature>
<feature type="coiled-coil region" evidence="1">
    <location>
        <begin position="547"/>
        <end position="574"/>
    </location>
</feature>